<reference evidence="2 3" key="1">
    <citation type="submission" date="2021-03" db="EMBL/GenBank/DDBJ databases">
        <title>novel species isolated from a fishpond in China.</title>
        <authorList>
            <person name="Lu H."/>
            <person name="Cai Z."/>
        </authorList>
    </citation>
    <scope>NUCLEOTIDE SEQUENCE [LARGE SCALE GENOMIC DNA]</scope>
    <source>
        <strain evidence="2 3">Y57</strain>
    </source>
</reference>
<accession>A0ABS3CXH9</accession>
<dbReference type="Proteomes" id="UP000663992">
    <property type="component" value="Unassembled WGS sequence"/>
</dbReference>
<dbReference type="EMBL" id="JAFKCS010000024">
    <property type="protein sequence ID" value="MBN7821825.1"/>
    <property type="molecule type" value="Genomic_DNA"/>
</dbReference>
<dbReference type="InterPro" id="IPR036513">
    <property type="entry name" value="STAS_dom_sf"/>
</dbReference>
<dbReference type="CDD" id="cd07043">
    <property type="entry name" value="STAS_anti-anti-sigma_factors"/>
    <property type="match status" value="1"/>
</dbReference>
<comment type="caution">
    <text evidence="2">The sequence shown here is derived from an EMBL/GenBank/DDBJ whole genome shotgun (WGS) entry which is preliminary data.</text>
</comment>
<dbReference type="RefSeq" id="WP_206595791.1">
    <property type="nucleotide sequence ID" value="NZ_JAFKCS010000024.1"/>
</dbReference>
<name>A0ABS3CXH9_9ALTE</name>
<gene>
    <name evidence="2" type="ORF">J0A65_18300</name>
</gene>
<organism evidence="2 3">
    <name type="scientific">Bowmanella yangjiangensis</name>
    <dbReference type="NCBI Taxonomy" id="2811230"/>
    <lineage>
        <taxon>Bacteria</taxon>
        <taxon>Pseudomonadati</taxon>
        <taxon>Pseudomonadota</taxon>
        <taxon>Gammaproteobacteria</taxon>
        <taxon>Alteromonadales</taxon>
        <taxon>Alteromonadaceae</taxon>
        <taxon>Bowmanella</taxon>
    </lineage>
</organism>
<feature type="domain" description="STAS" evidence="1">
    <location>
        <begin position="4"/>
        <end position="71"/>
    </location>
</feature>
<dbReference type="PROSITE" id="PS50801">
    <property type="entry name" value="STAS"/>
    <property type="match status" value="1"/>
</dbReference>
<keyword evidence="3" id="KW-1185">Reference proteome</keyword>
<protein>
    <submittedName>
        <fullName evidence="2">STAS domain-containing protein</fullName>
    </submittedName>
</protein>
<evidence type="ECO:0000313" key="3">
    <source>
        <dbReference type="Proteomes" id="UP000663992"/>
    </source>
</evidence>
<evidence type="ECO:0000313" key="2">
    <source>
        <dbReference type="EMBL" id="MBN7821825.1"/>
    </source>
</evidence>
<proteinExistence type="predicted"/>
<dbReference type="SUPFAM" id="SSF52091">
    <property type="entry name" value="SpoIIaa-like"/>
    <property type="match status" value="1"/>
</dbReference>
<dbReference type="InterPro" id="IPR002645">
    <property type="entry name" value="STAS_dom"/>
</dbReference>
<sequence length="167" mass="19066">MRDEQVYFANHAGLCVFKFVGELRHTSVEGMDGFIRHLFEQQHACSRVSVDLTETEYMDSTCLGLLAMLARLSLSNSKGKPNLFCTNANMLLLLKSMCLDQVFHFVEERIEDIQMDELITESTTEPTADAQAELIYQAHKELSALSEDNRKLFQPVVELMEKERQGN</sequence>
<dbReference type="Gene3D" id="3.30.750.24">
    <property type="entry name" value="STAS domain"/>
    <property type="match status" value="1"/>
</dbReference>
<evidence type="ECO:0000259" key="1">
    <source>
        <dbReference type="PROSITE" id="PS50801"/>
    </source>
</evidence>